<dbReference type="GO" id="GO:0140359">
    <property type="term" value="F:ABC-type transporter activity"/>
    <property type="evidence" value="ECO:0007669"/>
    <property type="project" value="InterPro"/>
</dbReference>
<keyword evidence="3" id="KW-0547">Nucleotide-binding</keyword>
<dbReference type="EMBL" id="RXOF01000001">
    <property type="protein sequence ID" value="RTQ53280.1"/>
    <property type="molecule type" value="Genomic_DNA"/>
</dbReference>
<feature type="domain" description="ABC transporter" evidence="5">
    <location>
        <begin position="58"/>
        <end position="289"/>
    </location>
</feature>
<dbReference type="PANTHER" id="PTHR46743">
    <property type="entry name" value="TEICHOIC ACIDS EXPORT ATP-BINDING PROTEIN TAGH"/>
    <property type="match status" value="1"/>
</dbReference>
<proteinExistence type="inferred from homology"/>
<dbReference type="InterPro" id="IPR027417">
    <property type="entry name" value="P-loop_NTPase"/>
</dbReference>
<dbReference type="GO" id="GO:0016020">
    <property type="term" value="C:membrane"/>
    <property type="evidence" value="ECO:0007669"/>
    <property type="project" value="InterPro"/>
</dbReference>
<keyword evidence="2" id="KW-0813">Transport</keyword>
<keyword evidence="4 6" id="KW-0067">ATP-binding</keyword>
<evidence type="ECO:0000256" key="3">
    <source>
        <dbReference type="ARBA" id="ARBA00022741"/>
    </source>
</evidence>
<gene>
    <name evidence="6" type="ORF">EJV47_00650</name>
</gene>
<sequence length="443" mass="47933">MPAPCPNTCLRKSCGCCTACRCWPRPFPPRPMTDAAAVVTVRNLSKKFCTQLRTSLWYGLRDIAAEAWPGAGPAPGLRRAEFWSLQDLSFELRRGEALAIIGANGAGKSTLLKLLNGLIKPDAGSIHLRGRVGALIELGAGLDPVLTGRENIFMRAALLGVGRTQVLPLLPAIIEFTGLGAAIEMPVQFYSSGMVARLAYAVAAHLHPDVLLVDEVLAVGDIDFQRKCIHHMMGYLAAGGSLILVSHQPHHMQAVCQRGLVLEKGRLAFEGTTTEALDYYFSHQAGPGSPDGLPERTTPTLSEAHPVVFENLTLSGPGAVIQSGDDVLVTITYQALRPVPSVVWGFFIYTCDGSTCITAAYPPEPTMLAPGRHQLSCRLRGLPLTAGDYLVKSAISDFESRQSIALWGWEDAPSRLHVEDEPSVTKNIHKMLQQLVTVDVEWN</sequence>
<dbReference type="Gene3D" id="3.40.50.300">
    <property type="entry name" value="P-loop containing nucleotide triphosphate hydrolases"/>
    <property type="match status" value="1"/>
</dbReference>
<dbReference type="Pfam" id="PF14524">
    <property type="entry name" value="Wzt_C"/>
    <property type="match status" value="1"/>
</dbReference>
<dbReference type="SMART" id="SM00382">
    <property type="entry name" value="AAA"/>
    <property type="match status" value="1"/>
</dbReference>
<evidence type="ECO:0000313" key="7">
    <source>
        <dbReference type="Proteomes" id="UP000282184"/>
    </source>
</evidence>
<reference evidence="6 7" key="1">
    <citation type="submission" date="2018-12" db="EMBL/GenBank/DDBJ databases">
        <title>Hymenobacter gummosus sp. nov., isolated from a spring.</title>
        <authorList>
            <person name="Nie L."/>
        </authorList>
    </citation>
    <scope>NUCLEOTIDE SEQUENCE [LARGE SCALE GENOMIC DNA]</scope>
    <source>
        <strain evidence="6 7">KCTC 52166</strain>
    </source>
</reference>
<dbReference type="OrthoDB" id="9785229at2"/>
<keyword evidence="7" id="KW-1185">Reference proteome</keyword>
<dbReference type="CDD" id="cd03220">
    <property type="entry name" value="ABC_KpsT_Wzt"/>
    <property type="match status" value="1"/>
</dbReference>
<comment type="caution">
    <text evidence="6">The sequence shown here is derived from an EMBL/GenBank/DDBJ whole genome shotgun (WGS) entry which is preliminary data.</text>
</comment>
<dbReference type="PROSITE" id="PS50893">
    <property type="entry name" value="ABC_TRANSPORTER_2"/>
    <property type="match status" value="1"/>
</dbReference>
<dbReference type="CDD" id="cd10147">
    <property type="entry name" value="Wzt_C-like"/>
    <property type="match status" value="1"/>
</dbReference>
<dbReference type="Proteomes" id="UP000282184">
    <property type="component" value="Unassembled WGS sequence"/>
</dbReference>
<dbReference type="Gene3D" id="2.70.50.60">
    <property type="entry name" value="abc- transporter (atp binding component) like domain"/>
    <property type="match status" value="1"/>
</dbReference>
<evidence type="ECO:0000256" key="2">
    <source>
        <dbReference type="ARBA" id="ARBA00022448"/>
    </source>
</evidence>
<dbReference type="GO" id="GO:0016887">
    <property type="term" value="F:ATP hydrolysis activity"/>
    <property type="evidence" value="ECO:0007669"/>
    <property type="project" value="InterPro"/>
</dbReference>
<evidence type="ECO:0000313" key="6">
    <source>
        <dbReference type="EMBL" id="RTQ53280.1"/>
    </source>
</evidence>
<evidence type="ECO:0000259" key="5">
    <source>
        <dbReference type="PROSITE" id="PS50893"/>
    </source>
</evidence>
<dbReference type="SUPFAM" id="SSF52540">
    <property type="entry name" value="P-loop containing nucleoside triphosphate hydrolases"/>
    <property type="match status" value="1"/>
</dbReference>
<dbReference type="Pfam" id="PF00005">
    <property type="entry name" value="ABC_tran"/>
    <property type="match status" value="1"/>
</dbReference>
<evidence type="ECO:0000256" key="1">
    <source>
        <dbReference type="ARBA" id="ARBA00005417"/>
    </source>
</evidence>
<organism evidence="6 7">
    <name type="scientific">Hymenobacter gummosus</name>
    <dbReference type="NCBI Taxonomy" id="1776032"/>
    <lineage>
        <taxon>Bacteria</taxon>
        <taxon>Pseudomonadati</taxon>
        <taxon>Bacteroidota</taxon>
        <taxon>Cytophagia</taxon>
        <taxon>Cytophagales</taxon>
        <taxon>Hymenobacteraceae</taxon>
        <taxon>Hymenobacter</taxon>
    </lineage>
</organism>
<dbReference type="AlphaFoldDB" id="A0A3S0JGZ5"/>
<accession>A0A3S0JGZ5</accession>
<dbReference type="InterPro" id="IPR015860">
    <property type="entry name" value="ABC_transpr_TagH-like"/>
</dbReference>
<dbReference type="PANTHER" id="PTHR46743:SF2">
    <property type="entry name" value="TEICHOIC ACIDS EXPORT ATP-BINDING PROTEIN TAGH"/>
    <property type="match status" value="1"/>
</dbReference>
<name>A0A3S0JGZ5_9BACT</name>
<dbReference type="InterPro" id="IPR029439">
    <property type="entry name" value="Wzt_C"/>
</dbReference>
<protein>
    <submittedName>
        <fullName evidence="6">ABC transporter ATP-binding protein</fullName>
    </submittedName>
</protein>
<dbReference type="InterPro" id="IPR003593">
    <property type="entry name" value="AAA+_ATPase"/>
</dbReference>
<dbReference type="InterPro" id="IPR003439">
    <property type="entry name" value="ABC_transporter-like_ATP-bd"/>
</dbReference>
<comment type="similarity">
    <text evidence="1">Belongs to the ABC transporter superfamily.</text>
</comment>
<dbReference type="InterPro" id="IPR050683">
    <property type="entry name" value="Bact_Polysacc_Export_ATP-bd"/>
</dbReference>
<dbReference type="GO" id="GO:0005524">
    <property type="term" value="F:ATP binding"/>
    <property type="evidence" value="ECO:0007669"/>
    <property type="project" value="UniProtKB-KW"/>
</dbReference>
<evidence type="ECO:0000256" key="4">
    <source>
        <dbReference type="ARBA" id="ARBA00022840"/>
    </source>
</evidence>